<gene>
    <name evidence="5" type="ORF">DWW18_03485</name>
    <name evidence="6" type="ORF">DWZ68_06360</name>
</gene>
<dbReference type="AlphaFoldDB" id="A0A415QL88"/>
<dbReference type="InterPro" id="IPR018060">
    <property type="entry name" value="HTH_AraC"/>
</dbReference>
<dbReference type="Proteomes" id="UP000286038">
    <property type="component" value="Unassembled WGS sequence"/>
</dbReference>
<evidence type="ECO:0000259" key="4">
    <source>
        <dbReference type="PROSITE" id="PS01124"/>
    </source>
</evidence>
<keyword evidence="3" id="KW-0804">Transcription</keyword>
<name>A0A415QL88_9BACT</name>
<comment type="caution">
    <text evidence="6">The sequence shown here is derived from an EMBL/GenBank/DDBJ whole genome shotgun (WGS) entry which is preliminary data.</text>
</comment>
<accession>A0A415QL88</accession>
<dbReference type="RefSeq" id="WP_118258867.1">
    <property type="nucleotide sequence ID" value="NZ_CABJDM010000005.1"/>
</dbReference>
<dbReference type="EMBL" id="QRZA01000003">
    <property type="protein sequence ID" value="RGV35857.1"/>
    <property type="molecule type" value="Genomic_DNA"/>
</dbReference>
<dbReference type="Pfam" id="PF12833">
    <property type="entry name" value="HTH_18"/>
    <property type="match status" value="1"/>
</dbReference>
<evidence type="ECO:0000313" key="8">
    <source>
        <dbReference type="Proteomes" id="UP000286038"/>
    </source>
</evidence>
<evidence type="ECO:0000256" key="2">
    <source>
        <dbReference type="ARBA" id="ARBA00023125"/>
    </source>
</evidence>
<keyword evidence="2" id="KW-0238">DNA-binding</keyword>
<feature type="domain" description="HTH araC/xylS-type" evidence="4">
    <location>
        <begin position="199"/>
        <end position="297"/>
    </location>
</feature>
<protein>
    <submittedName>
        <fullName evidence="6">AraC family transcriptional regulator</fullName>
    </submittedName>
</protein>
<evidence type="ECO:0000256" key="1">
    <source>
        <dbReference type="ARBA" id="ARBA00023015"/>
    </source>
</evidence>
<evidence type="ECO:0000313" key="7">
    <source>
        <dbReference type="Proteomes" id="UP000283589"/>
    </source>
</evidence>
<sequence>MESYNIVNIQEIETFKKGESYKGEITVFTSDIGPKFLLFGNKSVYLNAFSYMLVLSGRATLLVDSVEYPIDAHSLCILSPLHLTNFRQVSRDFQCLCLCSCKNFIDRLPILNIQHRITHGMNMYHYPIVQISEEEKHLLASTMEDLRIQLFRTEHSYQLEMIQNALTRYYLEIDNILDNKGINEVTERVPQTRHANILRKFISLLMLHYKTEHSVPFYARQMNITPQYLTSIIKAQTGRTVNNFICEMLYSEARNLLALSEFSIQQIATELHFSDQASFSKFFKRWAGISPLEFRNVMVKSKK</sequence>
<proteinExistence type="predicted"/>
<dbReference type="Gene3D" id="1.10.10.60">
    <property type="entry name" value="Homeodomain-like"/>
    <property type="match status" value="1"/>
</dbReference>
<dbReference type="EMBL" id="QRPV01000005">
    <property type="protein sequence ID" value="RHM44738.1"/>
    <property type="molecule type" value="Genomic_DNA"/>
</dbReference>
<organism evidence="6 8">
    <name type="scientific">Butyricimonas virosa</name>
    <dbReference type="NCBI Taxonomy" id="544645"/>
    <lineage>
        <taxon>Bacteria</taxon>
        <taxon>Pseudomonadati</taxon>
        <taxon>Bacteroidota</taxon>
        <taxon>Bacteroidia</taxon>
        <taxon>Bacteroidales</taxon>
        <taxon>Odoribacteraceae</taxon>
        <taxon>Butyricimonas</taxon>
    </lineage>
</organism>
<dbReference type="GO" id="GO:0043565">
    <property type="term" value="F:sequence-specific DNA binding"/>
    <property type="evidence" value="ECO:0007669"/>
    <property type="project" value="InterPro"/>
</dbReference>
<evidence type="ECO:0000256" key="3">
    <source>
        <dbReference type="ARBA" id="ARBA00023163"/>
    </source>
</evidence>
<dbReference type="GO" id="GO:0003700">
    <property type="term" value="F:DNA-binding transcription factor activity"/>
    <property type="evidence" value="ECO:0007669"/>
    <property type="project" value="InterPro"/>
</dbReference>
<dbReference type="Proteomes" id="UP000283589">
    <property type="component" value="Unassembled WGS sequence"/>
</dbReference>
<dbReference type="PANTHER" id="PTHR43280:SF32">
    <property type="entry name" value="TRANSCRIPTIONAL REGULATORY PROTEIN"/>
    <property type="match status" value="1"/>
</dbReference>
<dbReference type="PROSITE" id="PS01124">
    <property type="entry name" value="HTH_ARAC_FAMILY_2"/>
    <property type="match status" value="1"/>
</dbReference>
<keyword evidence="1" id="KW-0805">Transcription regulation</keyword>
<dbReference type="PANTHER" id="PTHR43280">
    <property type="entry name" value="ARAC-FAMILY TRANSCRIPTIONAL REGULATOR"/>
    <property type="match status" value="1"/>
</dbReference>
<dbReference type="SMART" id="SM00342">
    <property type="entry name" value="HTH_ARAC"/>
    <property type="match status" value="1"/>
</dbReference>
<dbReference type="InterPro" id="IPR009057">
    <property type="entry name" value="Homeodomain-like_sf"/>
</dbReference>
<evidence type="ECO:0000313" key="6">
    <source>
        <dbReference type="EMBL" id="RHM44738.1"/>
    </source>
</evidence>
<dbReference type="STRING" id="1121130.GCA_000519105_02000"/>
<evidence type="ECO:0000313" key="5">
    <source>
        <dbReference type="EMBL" id="RGV35857.1"/>
    </source>
</evidence>
<dbReference type="SUPFAM" id="SSF46689">
    <property type="entry name" value="Homeodomain-like"/>
    <property type="match status" value="1"/>
</dbReference>
<reference evidence="7 8" key="1">
    <citation type="submission" date="2018-08" db="EMBL/GenBank/DDBJ databases">
        <title>A genome reference for cultivated species of the human gut microbiota.</title>
        <authorList>
            <person name="Zou Y."/>
            <person name="Xue W."/>
            <person name="Luo G."/>
        </authorList>
    </citation>
    <scope>NUCLEOTIDE SEQUENCE [LARGE SCALE GENOMIC DNA]</scope>
    <source>
        <strain evidence="5 7">AF14-49</strain>
        <strain evidence="6 8">AF34-33</strain>
    </source>
</reference>